<dbReference type="InterPro" id="IPR011042">
    <property type="entry name" value="6-blade_b-propeller_TolB-like"/>
</dbReference>
<accession>A0ABV1P1Q3</accession>
<evidence type="ECO:0000313" key="4">
    <source>
        <dbReference type="EMBL" id="MEQ7848679.1"/>
    </source>
</evidence>
<keyword evidence="2" id="KW-0732">Signal</keyword>
<sequence length="399" mass="41604">MTSRLPSRLPSRPASRLAALATTGLLAAVLVGCGDEDTAATGEPNPATRTAEPSATASEEPAGEGEGAPRTGEDLDVAEVATGLTSPWGMVLLEDGGALVSERDTTDIKLLPAGDPGRPRVVATVEAAEPTGEAGLLGLAATPDERTVLAYYTTAEDNRIAAMSWDGRRLGEPRVIVDGIPAGATYHHGGRMLVGPDGYLYVSTGETGDVELAQDPESLGGKILRYTVEGEPAPGNPFGDAVYSLGHRNVQGLAFDDEGRLWASEFGDASWDELNLIEAGANYGWPRVEGTGGEPEYVDPVAVWRTADASPSGLAFWDGSLWMAALRGQQLWEVPLDGAGSGAGADEVGQPVSHLAGEYGRLRTVTTLPDGSGLWLATSNTDGRGDVRDGDDRVLELTR</sequence>
<gene>
    <name evidence="4" type="ORF">V6R90_15460</name>
</gene>
<dbReference type="PANTHER" id="PTHR19328">
    <property type="entry name" value="HEDGEHOG-INTERACTING PROTEIN"/>
    <property type="match status" value="1"/>
</dbReference>
<dbReference type="Pfam" id="PF07995">
    <property type="entry name" value="GSDH"/>
    <property type="match status" value="1"/>
</dbReference>
<dbReference type="PROSITE" id="PS51257">
    <property type="entry name" value="PROKAR_LIPOPROTEIN"/>
    <property type="match status" value="1"/>
</dbReference>
<dbReference type="RefSeq" id="WP_349805186.1">
    <property type="nucleotide sequence ID" value="NZ_JBEGDP010000020.1"/>
</dbReference>
<reference evidence="4 5" key="1">
    <citation type="submission" date="2024-02" db="EMBL/GenBank/DDBJ databases">
        <title>Full genome sequence of Nocardioides kribbensis.</title>
        <authorList>
            <person name="Poletto B.L."/>
            <person name="Silva G."/>
            <person name="Galante D."/>
            <person name="Campos K.R."/>
            <person name="Santos M.B.N."/>
            <person name="Sacchi C.T."/>
        </authorList>
    </citation>
    <scope>NUCLEOTIDE SEQUENCE [LARGE SCALE GENOMIC DNA]</scope>
    <source>
        <strain evidence="4 5">O4R</strain>
    </source>
</reference>
<feature type="region of interest" description="Disordered" evidence="1">
    <location>
        <begin position="36"/>
        <end position="74"/>
    </location>
</feature>
<organism evidence="4 5">
    <name type="scientific">Nocardioides kribbensis</name>
    <dbReference type="NCBI Taxonomy" id="305517"/>
    <lineage>
        <taxon>Bacteria</taxon>
        <taxon>Bacillati</taxon>
        <taxon>Actinomycetota</taxon>
        <taxon>Actinomycetes</taxon>
        <taxon>Propionibacteriales</taxon>
        <taxon>Nocardioidaceae</taxon>
        <taxon>Nocardioides</taxon>
    </lineage>
</organism>
<keyword evidence="5" id="KW-1185">Reference proteome</keyword>
<dbReference type="PANTHER" id="PTHR19328:SF13">
    <property type="entry name" value="HIPL1 PROTEIN"/>
    <property type="match status" value="1"/>
</dbReference>
<dbReference type="InterPro" id="IPR011041">
    <property type="entry name" value="Quinoprot_gluc/sorb_DH_b-prop"/>
</dbReference>
<dbReference type="Gene3D" id="2.120.10.30">
    <property type="entry name" value="TolB, C-terminal domain"/>
    <property type="match status" value="1"/>
</dbReference>
<evidence type="ECO:0000256" key="1">
    <source>
        <dbReference type="SAM" id="MobiDB-lite"/>
    </source>
</evidence>
<evidence type="ECO:0000313" key="5">
    <source>
        <dbReference type="Proteomes" id="UP001482520"/>
    </source>
</evidence>
<feature type="domain" description="Glucose/Sorbosone dehydrogenase" evidence="3">
    <location>
        <begin position="84"/>
        <end position="384"/>
    </location>
</feature>
<dbReference type="SUPFAM" id="SSF50952">
    <property type="entry name" value="Soluble quinoprotein glucose dehydrogenase"/>
    <property type="match status" value="1"/>
</dbReference>
<feature type="compositionally biased region" description="Low complexity" evidence="1">
    <location>
        <begin position="46"/>
        <end position="60"/>
    </location>
</feature>
<dbReference type="Proteomes" id="UP001482520">
    <property type="component" value="Unassembled WGS sequence"/>
</dbReference>
<dbReference type="EMBL" id="JBEGDP010000020">
    <property type="protein sequence ID" value="MEQ7848679.1"/>
    <property type="molecule type" value="Genomic_DNA"/>
</dbReference>
<evidence type="ECO:0000256" key="2">
    <source>
        <dbReference type="SAM" id="SignalP"/>
    </source>
</evidence>
<dbReference type="InterPro" id="IPR012938">
    <property type="entry name" value="Glc/Sorbosone_DH"/>
</dbReference>
<feature type="chain" id="PRO_5047025670" evidence="2">
    <location>
        <begin position="28"/>
        <end position="399"/>
    </location>
</feature>
<name>A0ABV1P1Q3_9ACTN</name>
<proteinExistence type="predicted"/>
<protein>
    <submittedName>
        <fullName evidence="4">PQQ-dependent sugar dehydrogenase</fullName>
    </submittedName>
</protein>
<feature type="signal peptide" evidence="2">
    <location>
        <begin position="1"/>
        <end position="27"/>
    </location>
</feature>
<evidence type="ECO:0000259" key="3">
    <source>
        <dbReference type="Pfam" id="PF07995"/>
    </source>
</evidence>
<comment type="caution">
    <text evidence="4">The sequence shown here is derived from an EMBL/GenBank/DDBJ whole genome shotgun (WGS) entry which is preliminary data.</text>
</comment>